<dbReference type="OMA" id="VCMILAK"/>
<evidence type="ECO:0000256" key="1">
    <source>
        <dbReference type="ARBA" id="ARBA00009763"/>
    </source>
</evidence>
<dbReference type="InterPro" id="IPR018247">
    <property type="entry name" value="EF_Hand_1_Ca_BS"/>
</dbReference>
<dbReference type="PANTHER" id="PTHR23048">
    <property type="entry name" value="MYOSIN LIGHT CHAIN 1, 3"/>
    <property type="match status" value="1"/>
</dbReference>
<dbReference type="FunFam" id="1.10.238.10:FF:000001">
    <property type="entry name" value="Calmodulin 1"/>
    <property type="match status" value="1"/>
</dbReference>
<keyword evidence="3" id="KW-0677">Repeat</keyword>
<evidence type="ECO:0000256" key="4">
    <source>
        <dbReference type="ARBA" id="ARBA00022837"/>
    </source>
</evidence>
<dbReference type="EMBL" id="AYRZ02000011">
    <property type="protein sequence ID" value="PHT67874.1"/>
    <property type="molecule type" value="Genomic_DNA"/>
</dbReference>
<dbReference type="GO" id="GO:0030234">
    <property type="term" value="F:enzyme regulator activity"/>
    <property type="evidence" value="ECO:0000318"/>
    <property type="project" value="GO_Central"/>
</dbReference>
<dbReference type="PROSITE" id="PS50222">
    <property type="entry name" value="EF_HAND_2"/>
    <property type="match status" value="3"/>
</dbReference>
<comment type="caution">
    <text evidence="6">The sequence shown here is derived from an EMBL/GenBank/DDBJ whole genome shotgun (WGS) entry which is preliminary data.</text>
</comment>
<evidence type="ECO:0000256" key="2">
    <source>
        <dbReference type="ARBA" id="ARBA00022481"/>
    </source>
</evidence>
<reference evidence="6 7" key="1">
    <citation type="journal article" date="2014" name="Nat. Genet.">
        <title>Genome sequence of the hot pepper provides insights into the evolution of pungency in Capsicum species.</title>
        <authorList>
            <person name="Kim S."/>
            <person name="Park M."/>
            <person name="Yeom S.I."/>
            <person name="Kim Y.M."/>
            <person name="Lee J.M."/>
            <person name="Lee H.A."/>
            <person name="Seo E."/>
            <person name="Choi J."/>
            <person name="Cheong K."/>
            <person name="Kim K.T."/>
            <person name="Jung K."/>
            <person name="Lee G.W."/>
            <person name="Oh S.K."/>
            <person name="Bae C."/>
            <person name="Kim S.B."/>
            <person name="Lee H.Y."/>
            <person name="Kim S.Y."/>
            <person name="Kim M.S."/>
            <person name="Kang B.C."/>
            <person name="Jo Y.D."/>
            <person name="Yang H.B."/>
            <person name="Jeong H.J."/>
            <person name="Kang W.H."/>
            <person name="Kwon J.K."/>
            <person name="Shin C."/>
            <person name="Lim J.Y."/>
            <person name="Park J.H."/>
            <person name="Huh J.H."/>
            <person name="Kim J.S."/>
            <person name="Kim B.D."/>
            <person name="Cohen O."/>
            <person name="Paran I."/>
            <person name="Suh M.C."/>
            <person name="Lee S.B."/>
            <person name="Kim Y.K."/>
            <person name="Shin Y."/>
            <person name="Noh S.J."/>
            <person name="Park J."/>
            <person name="Seo Y.S."/>
            <person name="Kwon S.Y."/>
            <person name="Kim H.A."/>
            <person name="Park J.M."/>
            <person name="Kim H.J."/>
            <person name="Choi S.B."/>
            <person name="Bosland P.W."/>
            <person name="Reeves G."/>
            <person name="Jo S.H."/>
            <person name="Lee B.W."/>
            <person name="Cho H.T."/>
            <person name="Choi H.S."/>
            <person name="Lee M.S."/>
            <person name="Yu Y."/>
            <person name="Do Choi Y."/>
            <person name="Park B.S."/>
            <person name="van Deynze A."/>
            <person name="Ashrafi H."/>
            <person name="Hill T."/>
            <person name="Kim W.T."/>
            <person name="Pai H.S."/>
            <person name="Ahn H.K."/>
            <person name="Yeam I."/>
            <person name="Giovannoni J.J."/>
            <person name="Rose J.K."/>
            <person name="Sorensen I."/>
            <person name="Lee S.J."/>
            <person name="Kim R.W."/>
            <person name="Choi I.Y."/>
            <person name="Choi B.S."/>
            <person name="Lim J.S."/>
            <person name="Lee Y.H."/>
            <person name="Choi D."/>
        </authorList>
    </citation>
    <scope>NUCLEOTIDE SEQUENCE [LARGE SCALE GENOMIC DNA]</scope>
    <source>
        <strain evidence="7">cv. CM334</strain>
    </source>
</reference>
<feature type="domain" description="EF-hand" evidence="5">
    <location>
        <begin position="9"/>
        <end position="44"/>
    </location>
</feature>
<evidence type="ECO:0000259" key="5">
    <source>
        <dbReference type="PROSITE" id="PS50222"/>
    </source>
</evidence>
<keyword evidence="2" id="KW-0488">Methylation</keyword>
<dbReference type="InterPro" id="IPR011992">
    <property type="entry name" value="EF-hand-dom_pair"/>
</dbReference>
<dbReference type="Gene3D" id="1.10.238.10">
    <property type="entry name" value="EF-hand"/>
    <property type="match status" value="2"/>
</dbReference>
<dbReference type="SUPFAM" id="SSF47473">
    <property type="entry name" value="EF-hand"/>
    <property type="match status" value="1"/>
</dbReference>
<dbReference type="SMART" id="SM00054">
    <property type="entry name" value="EFh"/>
    <property type="match status" value="3"/>
</dbReference>
<reference evidence="6 7" key="2">
    <citation type="journal article" date="2017" name="Genome Biol.">
        <title>New reference genome sequences of hot pepper reveal the massive evolution of plant disease-resistance genes by retroduplication.</title>
        <authorList>
            <person name="Kim S."/>
            <person name="Park J."/>
            <person name="Yeom S.I."/>
            <person name="Kim Y.M."/>
            <person name="Seo E."/>
            <person name="Kim K.T."/>
            <person name="Kim M.S."/>
            <person name="Lee J.M."/>
            <person name="Cheong K."/>
            <person name="Shin H.S."/>
            <person name="Kim S.B."/>
            <person name="Han K."/>
            <person name="Lee J."/>
            <person name="Park M."/>
            <person name="Lee H.A."/>
            <person name="Lee H.Y."/>
            <person name="Lee Y."/>
            <person name="Oh S."/>
            <person name="Lee J.H."/>
            <person name="Choi E."/>
            <person name="Choi E."/>
            <person name="Lee S.E."/>
            <person name="Jeon J."/>
            <person name="Kim H."/>
            <person name="Choi G."/>
            <person name="Song H."/>
            <person name="Lee J."/>
            <person name="Lee S.C."/>
            <person name="Kwon J.K."/>
            <person name="Lee H.Y."/>
            <person name="Koo N."/>
            <person name="Hong Y."/>
            <person name="Kim R.W."/>
            <person name="Kang W.H."/>
            <person name="Huh J.H."/>
            <person name="Kang B.C."/>
            <person name="Yang T.J."/>
            <person name="Lee Y.H."/>
            <person name="Bennetzen J.L."/>
            <person name="Choi D."/>
        </authorList>
    </citation>
    <scope>NUCLEOTIDE SEQUENCE [LARGE SCALE GENOMIC DNA]</scope>
    <source>
        <strain evidence="7">cv. CM334</strain>
    </source>
</reference>
<accession>A0A2G2YDP5</accession>
<dbReference type="AlphaFoldDB" id="A0A2G2YDP5"/>
<dbReference type="GO" id="GO:0005509">
    <property type="term" value="F:calcium ion binding"/>
    <property type="evidence" value="ECO:0000318"/>
    <property type="project" value="GO_Central"/>
</dbReference>
<dbReference type="CDD" id="cd00051">
    <property type="entry name" value="EFh"/>
    <property type="match status" value="1"/>
</dbReference>
<dbReference type="PANTHER" id="PTHR23048:SF0">
    <property type="entry name" value="CALMODULIN LIKE 3"/>
    <property type="match status" value="1"/>
</dbReference>
<dbReference type="STRING" id="4072.A0A2G2YDP5"/>
<dbReference type="Proteomes" id="UP000222542">
    <property type="component" value="Unassembled WGS sequence"/>
</dbReference>
<keyword evidence="4" id="KW-0106">Calcium</keyword>
<dbReference type="PROSITE" id="PS00018">
    <property type="entry name" value="EF_HAND_1"/>
    <property type="match status" value="1"/>
</dbReference>
<gene>
    <name evidence="6" type="ORF">T459_27361</name>
</gene>
<name>A0A2G2YDP5_CAPAN</name>
<protein>
    <submittedName>
        <fullName evidence="6">Calmodulin</fullName>
    </submittedName>
</protein>
<dbReference type="InterPro" id="IPR050230">
    <property type="entry name" value="CALM/Myosin/TropC-like"/>
</dbReference>
<evidence type="ECO:0000256" key="3">
    <source>
        <dbReference type="ARBA" id="ARBA00022737"/>
    </source>
</evidence>
<dbReference type="Gramene" id="PHT67874">
    <property type="protein sequence ID" value="PHT67874"/>
    <property type="gene ID" value="T459_27361"/>
</dbReference>
<dbReference type="InterPro" id="IPR002048">
    <property type="entry name" value="EF_hand_dom"/>
</dbReference>
<feature type="domain" description="EF-hand" evidence="5">
    <location>
        <begin position="46"/>
        <end position="81"/>
    </location>
</feature>
<feature type="domain" description="EF-hand" evidence="5">
    <location>
        <begin position="82"/>
        <end position="114"/>
    </location>
</feature>
<keyword evidence="7" id="KW-1185">Reference proteome</keyword>
<proteinExistence type="inferred from homology"/>
<organism evidence="6 7">
    <name type="scientific">Capsicum annuum</name>
    <name type="common">Capsicum pepper</name>
    <dbReference type="NCBI Taxonomy" id="4072"/>
    <lineage>
        <taxon>Eukaryota</taxon>
        <taxon>Viridiplantae</taxon>
        <taxon>Streptophyta</taxon>
        <taxon>Embryophyta</taxon>
        <taxon>Tracheophyta</taxon>
        <taxon>Spermatophyta</taxon>
        <taxon>Magnoliopsida</taxon>
        <taxon>eudicotyledons</taxon>
        <taxon>Gunneridae</taxon>
        <taxon>Pentapetalae</taxon>
        <taxon>asterids</taxon>
        <taxon>lamiids</taxon>
        <taxon>Solanales</taxon>
        <taxon>Solanaceae</taxon>
        <taxon>Solanoideae</taxon>
        <taxon>Capsiceae</taxon>
        <taxon>Capsicum</taxon>
    </lineage>
</organism>
<evidence type="ECO:0000313" key="7">
    <source>
        <dbReference type="Proteomes" id="UP000222542"/>
    </source>
</evidence>
<comment type="similarity">
    <text evidence="1">Belongs to the calmodulin family.</text>
</comment>
<sequence>MMRSLGQNATEAKLQDKISEVDVDQNGIIDFLEFLNLMERKMMDTDFEEELKEAFKIFDKDQNDFFSTVELRHVMTNVGKKLTNEEVEEMIREVDIVGDGQVNHKKFVCMILAK</sequence>
<dbReference type="Pfam" id="PF13833">
    <property type="entry name" value="EF-hand_8"/>
    <property type="match status" value="1"/>
</dbReference>
<dbReference type="GO" id="GO:0005737">
    <property type="term" value="C:cytoplasm"/>
    <property type="evidence" value="ECO:0000318"/>
    <property type="project" value="GO_Central"/>
</dbReference>
<evidence type="ECO:0000313" key="6">
    <source>
        <dbReference type="EMBL" id="PHT67874.1"/>
    </source>
</evidence>
<dbReference type="Pfam" id="PF13499">
    <property type="entry name" value="EF-hand_7"/>
    <property type="match status" value="1"/>
</dbReference>